<evidence type="ECO:0000259" key="6">
    <source>
        <dbReference type="Pfam" id="PF16656"/>
    </source>
</evidence>
<keyword evidence="9" id="KW-1185">Reference proteome</keyword>
<gene>
    <name evidence="8" type="primary">PAP1_5</name>
    <name evidence="8" type="ORF">CFP56_038103</name>
</gene>
<sequence>MELQHWRHWQHPLVFNEDERSGLFCWGCREPAFGPSYSCMESDCDAYYYHHKSCAELPLGLHHPSHPNHPLILFSMYTYDGEEYDRFSKCDVCGEKSEEYSYCCYRCNFNIHIRCSSLSLTIQTEVHDHQLTRTWKLLKFTCDFCGKEGNLPYLCAQCDFGIHSRCAACPRILKVFRHNHPLHLTPSLEVHQSDSPICLLCVRKVDTLCLYYCSRCDFVAHLYCAMLPYNREYINLQELKEEQSTESKSEDLKLYQSFDSEICKVKKTTVGEDGTEIAIEIKHFSHEHDLKLTDEIPNNTKCNGVFRCATCDFVLDFKCATLPQTTWYNQHEHPFNLRYTLEDDSGEYYCEICEEERDPKQWFYYCAECSFPAHRDCILGENPNILGGMRGLNFISLAIFLVLTTLQEVWSHGDQPLSKIAIHKATVDLNHDAYVKASPTVLGLKEQATEWVTLEYSSPKPSADDWIGVFSPANFKCYQFANYSSPKYKDTGKGYLKLQLINQRLDFSFALFSSGLSNPKLVAVSNQVAFANPNAPVYPRLAQGKQWNEMTVTWTSGYGINEAGAFVEWGPKGGYQVHAPTGTLTFNQNSICGAPARTVGWRDPIFIHTSFLSELWPNAVYTYKLGHKLFNGTYVWSRQYQFRASPYPGQNSLQRVVIFGDMGKDEADGSNEYNNFQRGSLNTTRELIRDLKNIDLVLHIGDICYANGYISPWDQFTAQVEPIASTMPYMIVSYVDKGSFEEPMGRESLQKLWQKYKVDIAVYGHVHNYERTCPIYQTPVYTDVIEFLLQIKFLEFHYQDSSGLPTQGVDRLEHLDLQKLPCLTLPLALAVMKN</sequence>
<dbReference type="Proteomes" id="UP000237347">
    <property type="component" value="Unassembled WGS sequence"/>
</dbReference>
<comment type="caution">
    <text evidence="8">The sequence shown here is derived from an EMBL/GenBank/DDBJ whole genome shotgun (WGS) entry which is preliminary data.</text>
</comment>
<dbReference type="PANTHER" id="PTHR45778">
    <property type="entry name" value="PURPLE ACID PHOSPHATASE-RELATED"/>
    <property type="match status" value="1"/>
</dbReference>
<accession>A0AAW0J3Q4</accession>
<dbReference type="Pfam" id="PF03107">
    <property type="entry name" value="C1_2"/>
    <property type="match status" value="4"/>
</dbReference>
<dbReference type="SUPFAM" id="SSF57889">
    <property type="entry name" value="Cysteine-rich domain"/>
    <property type="match status" value="3"/>
</dbReference>
<evidence type="ECO:0000256" key="2">
    <source>
        <dbReference type="ARBA" id="ARBA00022525"/>
    </source>
</evidence>
<dbReference type="GO" id="GO:0005576">
    <property type="term" value="C:extracellular region"/>
    <property type="evidence" value="ECO:0007669"/>
    <property type="project" value="UniProtKB-SubCell"/>
</dbReference>
<dbReference type="InterPro" id="IPR040974">
    <property type="entry name" value="Fn3_PAP"/>
</dbReference>
<evidence type="ECO:0000256" key="3">
    <source>
        <dbReference type="ARBA" id="ARBA00022729"/>
    </source>
</evidence>
<dbReference type="Gene3D" id="3.60.21.10">
    <property type="match status" value="2"/>
</dbReference>
<feature type="domain" description="DC1" evidence="5">
    <location>
        <begin position="176"/>
        <end position="225"/>
    </location>
</feature>
<dbReference type="SUPFAM" id="SSF49363">
    <property type="entry name" value="Purple acid phosphatase, N-terminal domain"/>
    <property type="match status" value="1"/>
</dbReference>
<dbReference type="EMBL" id="PKMF04000714">
    <property type="protein sequence ID" value="KAK7821107.1"/>
    <property type="molecule type" value="Genomic_DNA"/>
</dbReference>
<evidence type="ECO:0000256" key="4">
    <source>
        <dbReference type="ARBA" id="ARBA00022737"/>
    </source>
</evidence>
<organism evidence="8 9">
    <name type="scientific">Quercus suber</name>
    <name type="common">Cork oak</name>
    <dbReference type="NCBI Taxonomy" id="58331"/>
    <lineage>
        <taxon>Eukaryota</taxon>
        <taxon>Viridiplantae</taxon>
        <taxon>Streptophyta</taxon>
        <taxon>Embryophyta</taxon>
        <taxon>Tracheophyta</taxon>
        <taxon>Spermatophyta</taxon>
        <taxon>Magnoliopsida</taxon>
        <taxon>eudicotyledons</taxon>
        <taxon>Gunneridae</taxon>
        <taxon>Pentapetalae</taxon>
        <taxon>rosids</taxon>
        <taxon>fabids</taxon>
        <taxon>Fagales</taxon>
        <taxon>Fagaceae</taxon>
        <taxon>Quercus</taxon>
    </lineage>
</organism>
<evidence type="ECO:0000313" key="8">
    <source>
        <dbReference type="EMBL" id="KAK7821107.1"/>
    </source>
</evidence>
<dbReference type="Pfam" id="PF16656">
    <property type="entry name" value="Pur_ac_phosph_N"/>
    <property type="match status" value="1"/>
</dbReference>
<evidence type="ECO:0000256" key="1">
    <source>
        <dbReference type="ARBA" id="ARBA00004613"/>
    </source>
</evidence>
<dbReference type="PANTHER" id="PTHR45778:SF16">
    <property type="entry name" value="INACTIVE PURPLE ACID PHOSPHATASE 1-RELATED"/>
    <property type="match status" value="1"/>
</dbReference>
<dbReference type="InterPro" id="IPR008963">
    <property type="entry name" value="Purple_acid_Pase-like_N"/>
</dbReference>
<evidence type="ECO:0000259" key="7">
    <source>
        <dbReference type="Pfam" id="PF17808"/>
    </source>
</evidence>
<proteinExistence type="predicted"/>
<feature type="domain" description="DC1" evidence="5">
    <location>
        <begin position="331"/>
        <end position="378"/>
    </location>
</feature>
<protein>
    <submittedName>
        <fullName evidence="8">Inactive purple acid phosphatase 1</fullName>
    </submittedName>
</protein>
<dbReference type="InterPro" id="IPR004146">
    <property type="entry name" value="DC1"/>
</dbReference>
<dbReference type="AlphaFoldDB" id="A0AAW0J3Q4"/>
<name>A0AAW0J3Q4_QUESU</name>
<evidence type="ECO:0000313" key="9">
    <source>
        <dbReference type="Proteomes" id="UP000237347"/>
    </source>
</evidence>
<dbReference type="InterPro" id="IPR046349">
    <property type="entry name" value="C1-like_sf"/>
</dbReference>
<dbReference type="InterPro" id="IPR029052">
    <property type="entry name" value="Metallo-depent_PP-like"/>
</dbReference>
<dbReference type="SUPFAM" id="SSF56300">
    <property type="entry name" value="Metallo-dependent phosphatases"/>
    <property type="match status" value="1"/>
</dbReference>
<dbReference type="InterPro" id="IPR015914">
    <property type="entry name" value="PAPs_N"/>
</dbReference>
<feature type="domain" description="DC1" evidence="5">
    <location>
        <begin position="64"/>
        <end position="115"/>
    </location>
</feature>
<dbReference type="Gene3D" id="2.60.40.380">
    <property type="entry name" value="Purple acid phosphatase-like, N-terminal"/>
    <property type="match status" value="1"/>
</dbReference>
<evidence type="ECO:0000259" key="5">
    <source>
        <dbReference type="Pfam" id="PF03107"/>
    </source>
</evidence>
<keyword evidence="4" id="KW-0677">Repeat</keyword>
<keyword evidence="3" id="KW-0732">Signal</keyword>
<keyword evidence="2" id="KW-0964">Secreted</keyword>
<dbReference type="GO" id="GO:0046872">
    <property type="term" value="F:metal ion binding"/>
    <property type="evidence" value="ECO:0007669"/>
    <property type="project" value="InterPro"/>
</dbReference>
<feature type="domain" description="Purple acid phosphatase Fn3-like" evidence="7">
    <location>
        <begin position="478"/>
        <end position="532"/>
    </location>
</feature>
<feature type="domain" description="DC1" evidence="5">
    <location>
        <begin position="126"/>
        <end position="167"/>
    </location>
</feature>
<feature type="domain" description="Purple acid phosphatase Fn3-like" evidence="7">
    <location>
        <begin position="435"/>
        <end position="476"/>
    </location>
</feature>
<reference evidence="8 9" key="1">
    <citation type="journal article" date="2018" name="Sci. Data">
        <title>The draft genome sequence of cork oak.</title>
        <authorList>
            <person name="Ramos A.M."/>
            <person name="Usie A."/>
            <person name="Barbosa P."/>
            <person name="Barros P.M."/>
            <person name="Capote T."/>
            <person name="Chaves I."/>
            <person name="Simoes F."/>
            <person name="Abreu I."/>
            <person name="Carrasquinho I."/>
            <person name="Faro C."/>
            <person name="Guimaraes J.B."/>
            <person name="Mendonca D."/>
            <person name="Nobrega F."/>
            <person name="Rodrigues L."/>
            <person name="Saibo N.J.M."/>
            <person name="Varela M.C."/>
            <person name="Egas C."/>
            <person name="Matos J."/>
            <person name="Miguel C.M."/>
            <person name="Oliveira M.M."/>
            <person name="Ricardo C.P."/>
            <person name="Goncalves S."/>
        </authorList>
    </citation>
    <scope>NUCLEOTIDE SEQUENCE [LARGE SCALE GENOMIC DNA]</scope>
    <source>
        <strain evidence="9">cv. HL8</strain>
    </source>
</reference>
<dbReference type="Pfam" id="PF17808">
    <property type="entry name" value="fn3_PAP"/>
    <property type="match status" value="2"/>
</dbReference>
<feature type="domain" description="Purple acid phosphatase N-terminal" evidence="6">
    <location>
        <begin position="539"/>
        <end position="643"/>
    </location>
</feature>
<dbReference type="GO" id="GO:0003993">
    <property type="term" value="F:acid phosphatase activity"/>
    <property type="evidence" value="ECO:0007669"/>
    <property type="project" value="InterPro"/>
</dbReference>
<comment type="subcellular location">
    <subcellularLocation>
        <location evidence="1">Secreted</location>
    </subcellularLocation>
</comment>